<accession>A0AC35GLW3</accession>
<name>A0AC35GLW3_9BILA</name>
<proteinExistence type="predicted"/>
<sequence length="96" mass="11513">MFSTKFYTKSDPIYLKELEKLFHQIDEIKESDKEQSDKTTLNLLNEFSSNFLMPKKLWDKKIKLIRSLTLGDYYVIKERVAAECIFHLCYLTIPER</sequence>
<reference evidence="2" key="1">
    <citation type="submission" date="2022-11" db="UniProtKB">
        <authorList>
            <consortium name="WormBaseParasite"/>
        </authorList>
    </citation>
    <scope>IDENTIFICATION</scope>
</reference>
<dbReference type="Proteomes" id="UP000887580">
    <property type="component" value="Unplaced"/>
</dbReference>
<organism evidence="1 2">
    <name type="scientific">Panagrolaimus sp. PS1159</name>
    <dbReference type="NCBI Taxonomy" id="55785"/>
    <lineage>
        <taxon>Eukaryota</taxon>
        <taxon>Metazoa</taxon>
        <taxon>Ecdysozoa</taxon>
        <taxon>Nematoda</taxon>
        <taxon>Chromadorea</taxon>
        <taxon>Rhabditida</taxon>
        <taxon>Tylenchina</taxon>
        <taxon>Panagrolaimomorpha</taxon>
        <taxon>Panagrolaimoidea</taxon>
        <taxon>Panagrolaimidae</taxon>
        <taxon>Panagrolaimus</taxon>
    </lineage>
</organism>
<protein>
    <submittedName>
        <fullName evidence="2">Uncharacterized protein</fullName>
    </submittedName>
</protein>
<evidence type="ECO:0000313" key="2">
    <source>
        <dbReference type="WBParaSite" id="PS1159_v2.g6392.t1"/>
    </source>
</evidence>
<evidence type="ECO:0000313" key="1">
    <source>
        <dbReference type="Proteomes" id="UP000887580"/>
    </source>
</evidence>
<dbReference type="WBParaSite" id="PS1159_v2.g6392.t1">
    <property type="protein sequence ID" value="PS1159_v2.g6392.t1"/>
    <property type="gene ID" value="PS1159_v2.g6392"/>
</dbReference>